<evidence type="ECO:0000259" key="3">
    <source>
        <dbReference type="Pfam" id="PF02678"/>
    </source>
</evidence>
<reference evidence="5 6" key="1">
    <citation type="submission" date="2018-06" db="EMBL/GenBank/DDBJ databases">
        <authorList>
            <consortium name="Pathogen Informatics"/>
            <person name="Doyle S."/>
        </authorList>
    </citation>
    <scope>NUCLEOTIDE SEQUENCE [LARGE SCALE GENOMIC DNA]</scope>
    <source>
        <strain evidence="5 6">NCTC11179</strain>
    </source>
</reference>
<dbReference type="InterPro" id="IPR012093">
    <property type="entry name" value="Pirin"/>
</dbReference>
<dbReference type="Gene3D" id="2.60.120.10">
    <property type="entry name" value="Jelly Rolls"/>
    <property type="match status" value="2"/>
</dbReference>
<feature type="domain" description="Quercetin 2,3-dioxygenase C-terminal cupin" evidence="4">
    <location>
        <begin position="201"/>
        <end position="287"/>
    </location>
</feature>
<keyword evidence="6" id="KW-1185">Reference proteome</keyword>
<dbReference type="PANTHER" id="PTHR43212:SF3">
    <property type="entry name" value="QUERCETIN 2,3-DIOXYGENASE"/>
    <property type="match status" value="1"/>
</dbReference>
<dbReference type="PANTHER" id="PTHR43212">
    <property type="entry name" value="QUERCETIN 2,3-DIOXYGENASE"/>
    <property type="match status" value="1"/>
</dbReference>
<dbReference type="InterPro" id="IPR011051">
    <property type="entry name" value="RmlC_Cupin_sf"/>
</dbReference>
<sequence>MERRNFLKKGLLGTGMFAATAALGNILKNEIDELEPLEVLGFNHIPNTTSKIKDNSVFHPASSRGLVNHGWLISHHTFSFANYHNPERMHFGVLRVLNDDQVAAGKGFGIHPHDNMEIISIPLEGDLKHEDSMGNTSIIKEGDIQVMSAGTGIMHSEYNKNQDREVQFLQIWVYPNKRNVSPRYDSITLDKTKRKNKFQQILSPNPEDEGVWIHQEAWFHLGLFDNQMQVNYSIKKPGNGVYIFLIKGSVTIEDQKIEARDGLGIWDITNLTIQTTSPETEILVMDVPMTLA</sequence>
<dbReference type="InterPro" id="IPR003829">
    <property type="entry name" value="Pirin_N_dom"/>
</dbReference>
<dbReference type="CDD" id="cd02910">
    <property type="entry name" value="cupin_Yhhw_N"/>
    <property type="match status" value="1"/>
</dbReference>
<dbReference type="EC" id="1.13.11.24" evidence="5"/>
<accession>A0A378RKC2</accession>
<evidence type="ECO:0000259" key="4">
    <source>
        <dbReference type="Pfam" id="PF17954"/>
    </source>
</evidence>
<name>A0A378RKC2_MYROD</name>
<keyword evidence="5" id="KW-0223">Dioxygenase</keyword>
<feature type="domain" description="Pirin N-terminal" evidence="3">
    <location>
        <begin position="66"/>
        <end position="173"/>
    </location>
</feature>
<dbReference type="Pfam" id="PF02678">
    <property type="entry name" value="Pirin"/>
    <property type="match status" value="1"/>
</dbReference>
<dbReference type="AlphaFoldDB" id="A0A378RKC2"/>
<dbReference type="InterPro" id="IPR041602">
    <property type="entry name" value="Quercetinase_C"/>
</dbReference>
<evidence type="ECO:0000313" key="5">
    <source>
        <dbReference type="EMBL" id="STZ27425.1"/>
    </source>
</evidence>
<proteinExistence type="inferred from homology"/>
<comment type="similarity">
    <text evidence="1 2">Belongs to the pirin family.</text>
</comment>
<dbReference type="Proteomes" id="UP000255024">
    <property type="component" value="Unassembled WGS sequence"/>
</dbReference>
<gene>
    <name evidence="5" type="primary">yhhW_1</name>
    <name evidence="5" type="ORF">NCTC11179_00960</name>
</gene>
<keyword evidence="5" id="KW-0560">Oxidoreductase</keyword>
<dbReference type="SUPFAM" id="SSF51182">
    <property type="entry name" value="RmlC-like cupins"/>
    <property type="match status" value="1"/>
</dbReference>
<evidence type="ECO:0000256" key="2">
    <source>
        <dbReference type="RuleBase" id="RU003457"/>
    </source>
</evidence>
<evidence type="ECO:0000256" key="1">
    <source>
        <dbReference type="ARBA" id="ARBA00008416"/>
    </source>
</evidence>
<dbReference type="Pfam" id="PF17954">
    <property type="entry name" value="Pirin_C_2"/>
    <property type="match status" value="1"/>
</dbReference>
<evidence type="ECO:0000313" key="6">
    <source>
        <dbReference type="Proteomes" id="UP000255024"/>
    </source>
</evidence>
<protein>
    <submittedName>
        <fullName evidence="5">Quercetin 2,3-dioxygenase</fullName>
        <ecNumber evidence="5">1.13.11.24</ecNumber>
    </submittedName>
</protein>
<dbReference type="GO" id="GO:0008127">
    <property type="term" value="F:quercetin 2,3-dioxygenase activity"/>
    <property type="evidence" value="ECO:0007669"/>
    <property type="project" value="UniProtKB-EC"/>
</dbReference>
<dbReference type="InterPro" id="IPR014710">
    <property type="entry name" value="RmlC-like_jellyroll"/>
</dbReference>
<dbReference type="EMBL" id="UGQL01000001">
    <property type="protein sequence ID" value="STZ27425.1"/>
    <property type="molecule type" value="Genomic_DNA"/>
</dbReference>
<organism evidence="5 6">
    <name type="scientific">Myroides odoratus</name>
    <name type="common">Flavobacterium odoratum</name>
    <dbReference type="NCBI Taxonomy" id="256"/>
    <lineage>
        <taxon>Bacteria</taxon>
        <taxon>Pseudomonadati</taxon>
        <taxon>Bacteroidota</taxon>
        <taxon>Flavobacteriia</taxon>
        <taxon>Flavobacteriales</taxon>
        <taxon>Flavobacteriaceae</taxon>
        <taxon>Myroides</taxon>
    </lineage>
</organism>
<dbReference type="RefSeq" id="WP_115090361.1">
    <property type="nucleotide sequence ID" value="NZ_CP068107.1"/>
</dbReference>